<accession>A0A1M2W0K5</accession>
<evidence type="ECO:0000256" key="2">
    <source>
        <dbReference type="ARBA" id="ARBA00007798"/>
    </source>
</evidence>
<feature type="domain" description="Transcription elongation factor Eaf N-terminal" evidence="9">
    <location>
        <begin position="16"/>
        <end position="130"/>
    </location>
</feature>
<keyword evidence="5" id="KW-0010">Activator</keyword>
<comment type="caution">
    <text evidence="10">The sequence shown here is derived from an EMBL/GenBank/DDBJ whole genome shotgun (WGS) entry which is preliminary data.</text>
</comment>
<keyword evidence="6" id="KW-0804">Transcription</keyword>
<dbReference type="InterPro" id="IPR019194">
    <property type="entry name" value="Tscrpt_elong_fac_Eaf_N"/>
</dbReference>
<keyword evidence="7" id="KW-0539">Nucleus</keyword>
<feature type="compositionally biased region" description="Pro residues" evidence="8">
    <location>
        <begin position="193"/>
        <end position="229"/>
    </location>
</feature>
<gene>
    <name evidence="10" type="ORF">TRAPUB_10157</name>
</gene>
<evidence type="ECO:0000313" key="11">
    <source>
        <dbReference type="Proteomes" id="UP000184267"/>
    </source>
</evidence>
<dbReference type="Proteomes" id="UP000184267">
    <property type="component" value="Unassembled WGS sequence"/>
</dbReference>
<name>A0A1M2W0K5_TRAPU</name>
<dbReference type="EMBL" id="MNAD01000413">
    <property type="protein sequence ID" value="OJT13391.1"/>
    <property type="molecule type" value="Genomic_DNA"/>
</dbReference>
<organism evidence="10 11">
    <name type="scientific">Trametes pubescens</name>
    <name type="common">White-rot fungus</name>
    <dbReference type="NCBI Taxonomy" id="154538"/>
    <lineage>
        <taxon>Eukaryota</taxon>
        <taxon>Fungi</taxon>
        <taxon>Dikarya</taxon>
        <taxon>Basidiomycota</taxon>
        <taxon>Agaricomycotina</taxon>
        <taxon>Agaricomycetes</taxon>
        <taxon>Polyporales</taxon>
        <taxon>Polyporaceae</taxon>
        <taxon>Trametes</taxon>
    </lineage>
</organism>
<dbReference type="GO" id="GO:0003711">
    <property type="term" value="F:transcription elongation factor activity"/>
    <property type="evidence" value="ECO:0007669"/>
    <property type="project" value="TreeGrafter"/>
</dbReference>
<evidence type="ECO:0000313" key="10">
    <source>
        <dbReference type="EMBL" id="OJT13391.1"/>
    </source>
</evidence>
<sequence>MTSTASNAWMPTGRHEINIGTSLMRSLKARKGGPVKNSKAKPDREFYSFRYNFKPESVDPTKPGSIEIKAKEEEGHSSVRVTRPSTQNETGVNYVGSGRPAKDVDCVLIYDEELQTFTLEKIETLLTLQHDPRTVHAPRLANSPAPPVPQRAPAAAVREEEEESEGEIPEPAKSKPPSRLNASVVLPKTKPTTPVPQPAPRALPPSLPPKPVKSTPTPKPVQTPAPAKPAPVAASSKPAPATAPPKPRPRPIGTSAFPFKSANKRELPADAEETSTARRAVQPPPFKKAKVVPEKKEQPVALALPGAGASPALALPSASSVSASAQPPSLSLPTSSSIVTLPPAPAATIPVLDPAVAAITDSDEEEEWDEVQPTIAVPLAPAPAAAPPVPPLIVMEEIEPSAFTPAAGAADGEDLDDFMAAFEEELLEQLDDPDADMDADGDAEADDVDFLAGAMSPVMERHPQYPVADGEFGDDDYSSSDSSDED</sequence>
<dbReference type="STRING" id="154538.A0A1M2W0K5"/>
<dbReference type="PRINTS" id="PR01217">
    <property type="entry name" value="PRICHEXTENSN"/>
</dbReference>
<dbReference type="GO" id="GO:0032783">
    <property type="term" value="C:super elongation complex"/>
    <property type="evidence" value="ECO:0007669"/>
    <property type="project" value="InterPro"/>
</dbReference>
<dbReference type="OrthoDB" id="125903at2759"/>
<comment type="similarity">
    <text evidence="2">Belongs to the EAF family.</text>
</comment>
<evidence type="ECO:0000256" key="3">
    <source>
        <dbReference type="ARBA" id="ARBA00022553"/>
    </source>
</evidence>
<dbReference type="InterPro" id="IPR027093">
    <property type="entry name" value="EAF_fam"/>
</dbReference>
<evidence type="ECO:0000256" key="1">
    <source>
        <dbReference type="ARBA" id="ARBA00004123"/>
    </source>
</evidence>
<evidence type="ECO:0000256" key="5">
    <source>
        <dbReference type="ARBA" id="ARBA00023159"/>
    </source>
</evidence>
<dbReference type="GO" id="GO:0006368">
    <property type="term" value="P:transcription elongation by RNA polymerase II"/>
    <property type="evidence" value="ECO:0007669"/>
    <property type="project" value="InterPro"/>
</dbReference>
<keyword evidence="3" id="KW-0597">Phosphoprotein</keyword>
<feature type="compositionally biased region" description="Polar residues" evidence="8">
    <location>
        <begin position="79"/>
        <end position="91"/>
    </location>
</feature>
<evidence type="ECO:0000256" key="8">
    <source>
        <dbReference type="SAM" id="MobiDB-lite"/>
    </source>
</evidence>
<feature type="region of interest" description="Disordered" evidence="8">
    <location>
        <begin position="456"/>
        <end position="486"/>
    </location>
</feature>
<keyword evidence="11" id="KW-1185">Reference proteome</keyword>
<feature type="region of interest" description="Disordered" evidence="8">
    <location>
        <begin position="308"/>
        <end position="336"/>
    </location>
</feature>
<feature type="compositionally biased region" description="Acidic residues" evidence="8">
    <location>
        <begin position="159"/>
        <end position="168"/>
    </location>
</feature>
<comment type="subcellular location">
    <subcellularLocation>
        <location evidence="1">Nucleus</location>
    </subcellularLocation>
</comment>
<reference evidence="10 11" key="1">
    <citation type="submission" date="2016-10" db="EMBL/GenBank/DDBJ databases">
        <title>Genome sequence of the basidiomycete white-rot fungus Trametes pubescens.</title>
        <authorList>
            <person name="Makela M.R."/>
            <person name="Granchi Z."/>
            <person name="Peng M."/>
            <person name="De Vries R.P."/>
            <person name="Grigoriev I."/>
            <person name="Riley R."/>
            <person name="Hilden K."/>
        </authorList>
    </citation>
    <scope>NUCLEOTIDE SEQUENCE [LARGE SCALE GENOMIC DNA]</scope>
    <source>
        <strain evidence="10 11">FBCC735</strain>
    </source>
</reference>
<protein>
    <recommendedName>
        <fullName evidence="9">Transcription elongation factor Eaf N-terminal domain-containing protein</fullName>
    </recommendedName>
</protein>
<feature type="compositionally biased region" description="Low complexity" evidence="8">
    <location>
        <begin position="230"/>
        <end position="240"/>
    </location>
</feature>
<dbReference type="PANTHER" id="PTHR15970:SF2">
    <property type="entry name" value="ELL-ASSOCIATED FACTOR EAF"/>
    <property type="match status" value="1"/>
</dbReference>
<evidence type="ECO:0000256" key="6">
    <source>
        <dbReference type="ARBA" id="ARBA00023163"/>
    </source>
</evidence>
<dbReference type="AlphaFoldDB" id="A0A1M2W0K5"/>
<keyword evidence="4" id="KW-0805">Transcription regulation</keyword>
<evidence type="ECO:0000256" key="4">
    <source>
        <dbReference type="ARBA" id="ARBA00023015"/>
    </source>
</evidence>
<feature type="region of interest" description="Disordered" evidence="8">
    <location>
        <begin position="70"/>
        <end position="96"/>
    </location>
</feature>
<dbReference type="OMA" id="AKEWECV"/>
<evidence type="ECO:0000259" key="9">
    <source>
        <dbReference type="Pfam" id="PF09816"/>
    </source>
</evidence>
<proteinExistence type="inferred from homology"/>
<feature type="region of interest" description="Disordered" evidence="8">
    <location>
        <begin position="136"/>
        <end position="295"/>
    </location>
</feature>
<dbReference type="PANTHER" id="PTHR15970">
    <property type="entry name" value="ELL-ASSOCIATED FACTOR EAF"/>
    <property type="match status" value="1"/>
</dbReference>
<evidence type="ECO:0000256" key="7">
    <source>
        <dbReference type="ARBA" id="ARBA00023242"/>
    </source>
</evidence>
<feature type="compositionally biased region" description="Acidic residues" evidence="8">
    <location>
        <begin position="471"/>
        <end position="486"/>
    </location>
</feature>
<dbReference type="Pfam" id="PF09816">
    <property type="entry name" value="EAF"/>
    <property type="match status" value="1"/>
</dbReference>